<evidence type="ECO:0000313" key="4">
    <source>
        <dbReference type="Proteomes" id="UP001611383"/>
    </source>
</evidence>
<feature type="domain" description="DSBA-like thioredoxin" evidence="2">
    <location>
        <begin position="7"/>
        <end position="194"/>
    </location>
</feature>
<evidence type="ECO:0000256" key="1">
    <source>
        <dbReference type="PIRNR" id="PIRNR006386"/>
    </source>
</evidence>
<dbReference type="Gene3D" id="3.40.30.10">
    <property type="entry name" value="Glutaredoxin"/>
    <property type="match status" value="1"/>
</dbReference>
<dbReference type="Proteomes" id="UP001611383">
    <property type="component" value="Chromosome"/>
</dbReference>
<dbReference type="InterPro" id="IPR001853">
    <property type="entry name" value="DSBA-like_thioredoxin_dom"/>
</dbReference>
<dbReference type="PANTHER" id="PTHR42943:SF2">
    <property type="entry name" value="GLUTATHIONE S-TRANSFERASE KAPPA 1"/>
    <property type="match status" value="1"/>
</dbReference>
<evidence type="ECO:0000259" key="2">
    <source>
        <dbReference type="Pfam" id="PF01323"/>
    </source>
</evidence>
<comment type="catalytic activity">
    <reaction evidence="1">
        <text>2-hydroxychromene-2-carboxylate = (3E)-4-(2-hydroxyphenyl)-2-oxobut-3-enoate</text>
        <dbReference type="Rhea" id="RHEA:27401"/>
        <dbReference type="ChEBI" id="CHEBI:59350"/>
        <dbReference type="ChEBI" id="CHEBI:59353"/>
        <dbReference type="EC" id="5.99.1.4"/>
    </reaction>
</comment>
<dbReference type="InterPro" id="IPR051924">
    <property type="entry name" value="GST_Kappa/NadH"/>
</dbReference>
<dbReference type="InterPro" id="IPR036249">
    <property type="entry name" value="Thioredoxin-like_sf"/>
</dbReference>
<dbReference type="SUPFAM" id="SSF52833">
    <property type="entry name" value="Thioredoxin-like"/>
    <property type="match status" value="1"/>
</dbReference>
<dbReference type="PIRSF" id="PIRSF006386">
    <property type="entry name" value="HCCAis_GSTk"/>
    <property type="match status" value="1"/>
</dbReference>
<name>A0ABY9WIU2_9BACT</name>
<dbReference type="EMBL" id="CP043494">
    <property type="protein sequence ID" value="WNG43213.1"/>
    <property type="molecule type" value="Genomic_DNA"/>
</dbReference>
<dbReference type="Pfam" id="PF01323">
    <property type="entry name" value="DSBA"/>
    <property type="match status" value="1"/>
</dbReference>
<dbReference type="RefSeq" id="WP_395813798.1">
    <property type="nucleotide sequence ID" value="NZ_CP043494.1"/>
</dbReference>
<dbReference type="InterPro" id="IPR044087">
    <property type="entry name" value="NahD-like"/>
</dbReference>
<protein>
    <recommendedName>
        <fullName evidence="1">2-hydroxychromene-2-carboxylate isomerase</fullName>
        <ecNumber evidence="1">5.99.1.4</ecNumber>
    </recommendedName>
</protein>
<proteinExistence type="inferred from homology"/>
<dbReference type="PANTHER" id="PTHR42943">
    <property type="entry name" value="GLUTATHIONE S-TRANSFERASE KAPPA"/>
    <property type="match status" value="1"/>
</dbReference>
<dbReference type="CDD" id="cd03022">
    <property type="entry name" value="DsbA_HCCA_Iso"/>
    <property type="match status" value="1"/>
</dbReference>
<dbReference type="GO" id="GO:0016853">
    <property type="term" value="F:isomerase activity"/>
    <property type="evidence" value="ECO:0007669"/>
    <property type="project" value="UniProtKB-KW"/>
</dbReference>
<sequence>MNRAPLRFFFDYVSPYSYLAWTQLPGLAERHGRPLELVPVLFAGVLNALGTTGPAEVRQKRFYIYKHTRRLAHDLGVPFVMPAAHPFNPLLALRVTAAVEDGEARQRLVSALYAAVWAGGGGLLEPERVGAVVASVGLDAQALLAASQTPAVKDQIRRNTQELLSLDGFGVPTVVVDGELFFGVDSLGHLERFLRGEDPLSREELERLRTLPVAASRLPLPSGEGGG</sequence>
<reference evidence="3 4" key="1">
    <citation type="submission" date="2019-08" db="EMBL/GenBank/DDBJ databases">
        <title>Archangium and Cystobacter genomes.</title>
        <authorList>
            <person name="Chen I.-C.K."/>
            <person name="Wielgoss S."/>
        </authorList>
    </citation>
    <scope>NUCLEOTIDE SEQUENCE [LARGE SCALE GENOMIC DNA]</scope>
    <source>
        <strain evidence="3 4">Cbm 6</strain>
    </source>
</reference>
<organism evidence="3 4">
    <name type="scientific">Archangium minus</name>
    <dbReference type="NCBI Taxonomy" id="83450"/>
    <lineage>
        <taxon>Bacteria</taxon>
        <taxon>Pseudomonadati</taxon>
        <taxon>Myxococcota</taxon>
        <taxon>Myxococcia</taxon>
        <taxon>Myxococcales</taxon>
        <taxon>Cystobacterineae</taxon>
        <taxon>Archangiaceae</taxon>
        <taxon>Archangium</taxon>
    </lineage>
</organism>
<accession>A0ABY9WIU2</accession>
<gene>
    <name evidence="3" type="ORF">F0U60_03200</name>
</gene>
<comment type="similarity">
    <text evidence="1">Belongs to the GST superfamily. NadH family.</text>
</comment>
<dbReference type="EC" id="5.99.1.4" evidence="1"/>
<keyword evidence="1 3" id="KW-0413">Isomerase</keyword>
<keyword evidence="4" id="KW-1185">Reference proteome</keyword>
<evidence type="ECO:0000313" key="3">
    <source>
        <dbReference type="EMBL" id="WNG43213.1"/>
    </source>
</evidence>
<dbReference type="InterPro" id="IPR014440">
    <property type="entry name" value="HCCAis_GSTk"/>
</dbReference>